<keyword evidence="10" id="KW-0325">Glycoprotein</keyword>
<keyword evidence="13" id="KW-0407">Ion channel</keyword>
<dbReference type="InterPro" id="IPR019594">
    <property type="entry name" value="Glu/Gly-bd"/>
</dbReference>
<keyword evidence="7" id="KW-0406">Ion transport</keyword>
<evidence type="ECO:0000256" key="2">
    <source>
        <dbReference type="ARBA" id="ARBA00022475"/>
    </source>
</evidence>
<feature type="non-terminal residue" evidence="21">
    <location>
        <position position="1"/>
    </location>
</feature>
<feature type="transmembrane region" description="Helical" evidence="18">
    <location>
        <begin position="272"/>
        <end position="293"/>
    </location>
</feature>
<evidence type="ECO:0000259" key="20">
    <source>
        <dbReference type="SMART" id="SM00918"/>
    </source>
</evidence>
<dbReference type="InterPro" id="IPR001320">
    <property type="entry name" value="Iontro_rcpt_C"/>
</dbReference>
<keyword evidence="5 18" id="KW-1133">Transmembrane helix</keyword>
<dbReference type="SUPFAM" id="SSF81324">
    <property type="entry name" value="Voltage-gated potassium channels"/>
    <property type="match status" value="1"/>
</dbReference>
<evidence type="ECO:0000256" key="5">
    <source>
        <dbReference type="ARBA" id="ARBA00022989"/>
    </source>
</evidence>
<evidence type="ECO:0000256" key="11">
    <source>
        <dbReference type="ARBA" id="ARBA00023257"/>
    </source>
</evidence>
<dbReference type="HOGENOM" id="CLU_007257_0_1_1"/>
<dbReference type="SMART" id="SM00918">
    <property type="entry name" value="Lig_chan-Glu_bd"/>
    <property type="match status" value="1"/>
</dbReference>
<feature type="site" description="Interaction with the cone snail toxin Con-ikot-ikot" evidence="16">
    <location>
        <position position="327"/>
    </location>
</feature>
<keyword evidence="2" id="KW-1003">Cell membrane</keyword>
<dbReference type="EMBL" id="KB293746">
    <property type="protein sequence ID" value="ELU15568.1"/>
    <property type="molecule type" value="Genomic_DNA"/>
</dbReference>
<dbReference type="SMART" id="SM00079">
    <property type="entry name" value="PBPe"/>
    <property type="match status" value="1"/>
</dbReference>
<organism evidence="21">
    <name type="scientific">Capitella teleta</name>
    <name type="common">Polychaete worm</name>
    <dbReference type="NCBI Taxonomy" id="283909"/>
    <lineage>
        <taxon>Eukaryota</taxon>
        <taxon>Metazoa</taxon>
        <taxon>Spiralia</taxon>
        <taxon>Lophotrochozoa</taxon>
        <taxon>Annelida</taxon>
        <taxon>Polychaeta</taxon>
        <taxon>Sedentaria</taxon>
        <taxon>Scolecida</taxon>
        <taxon>Capitellidae</taxon>
        <taxon>Capitella</taxon>
    </lineage>
</organism>
<dbReference type="OrthoDB" id="5984008at2759"/>
<dbReference type="OMA" id="WICTLAS"/>
<dbReference type="Pfam" id="PF00060">
    <property type="entry name" value="Lig_chan"/>
    <property type="match status" value="1"/>
</dbReference>
<dbReference type="Pfam" id="PF10613">
    <property type="entry name" value="Lig_chan-Glu_bd"/>
    <property type="match status" value="1"/>
</dbReference>
<dbReference type="PRINTS" id="PR00177">
    <property type="entry name" value="NMDARECEPTOR"/>
</dbReference>
<evidence type="ECO:0008006" key="24">
    <source>
        <dbReference type="Google" id="ProtNLM"/>
    </source>
</evidence>
<reference evidence="21 23" key="2">
    <citation type="journal article" date="2013" name="Nature">
        <title>Insights into bilaterian evolution from three spiralian genomes.</title>
        <authorList>
            <person name="Simakov O."/>
            <person name="Marletaz F."/>
            <person name="Cho S.J."/>
            <person name="Edsinger-Gonzales E."/>
            <person name="Havlak P."/>
            <person name="Hellsten U."/>
            <person name="Kuo D.H."/>
            <person name="Larsson T."/>
            <person name="Lv J."/>
            <person name="Arendt D."/>
            <person name="Savage R."/>
            <person name="Osoegawa K."/>
            <person name="de Jong P."/>
            <person name="Grimwood J."/>
            <person name="Chapman J.A."/>
            <person name="Shapiro H."/>
            <person name="Aerts A."/>
            <person name="Otillar R.P."/>
            <person name="Terry A.Y."/>
            <person name="Boore J.L."/>
            <person name="Grigoriev I.V."/>
            <person name="Lindberg D.R."/>
            <person name="Seaver E.C."/>
            <person name="Weisblat D.A."/>
            <person name="Putnam N.H."/>
            <person name="Rokhsar D.S."/>
        </authorList>
    </citation>
    <scope>NUCLEOTIDE SEQUENCE</scope>
    <source>
        <strain evidence="21 23">I ESC-2004</strain>
    </source>
</reference>
<dbReference type="FunFam" id="3.40.190.10:FF:000060">
    <property type="entry name" value="Glutamate receptor ionotropic, kainate 1"/>
    <property type="match status" value="1"/>
</dbReference>
<evidence type="ECO:0000313" key="21">
    <source>
        <dbReference type="EMBL" id="ELU15568.1"/>
    </source>
</evidence>
<dbReference type="STRING" id="283909.R7V9P6"/>
<evidence type="ECO:0000256" key="18">
    <source>
        <dbReference type="SAM" id="Phobius"/>
    </source>
</evidence>
<dbReference type="EnsemblMetazoa" id="CapteT96910">
    <property type="protein sequence ID" value="CapteP96910"/>
    <property type="gene ID" value="CapteG96910"/>
</dbReference>
<keyword evidence="12" id="KW-1071">Ligand-gated ion channel</keyword>
<evidence type="ECO:0000256" key="13">
    <source>
        <dbReference type="ARBA" id="ARBA00023303"/>
    </source>
</evidence>
<feature type="binding site" evidence="15">
    <location>
        <position position="161"/>
    </location>
    <ligand>
        <name>L-glutamate</name>
        <dbReference type="ChEBI" id="CHEBI:29985"/>
    </ligand>
</feature>
<feature type="transmembrane region" description="Helical" evidence="18">
    <location>
        <begin position="197"/>
        <end position="222"/>
    </location>
</feature>
<proteinExistence type="predicted"/>
<evidence type="ECO:0000256" key="4">
    <source>
        <dbReference type="ARBA" id="ARBA00022729"/>
    </source>
</evidence>
<feature type="binding site" evidence="15">
    <location>
        <position position="370"/>
    </location>
    <ligand>
        <name>L-glutamate</name>
        <dbReference type="ChEBI" id="CHEBI:29985"/>
    </ligand>
</feature>
<keyword evidence="6" id="KW-0770">Synapse</keyword>
<evidence type="ECO:0000256" key="1">
    <source>
        <dbReference type="ARBA" id="ARBA00022448"/>
    </source>
</evidence>
<keyword evidence="1" id="KW-0813">Transport</keyword>
<evidence type="ECO:0000256" key="7">
    <source>
        <dbReference type="ARBA" id="ARBA00023065"/>
    </source>
</evidence>
<feature type="transmembrane region" description="Helical" evidence="18">
    <location>
        <begin position="455"/>
        <end position="480"/>
    </location>
</feature>
<dbReference type="GO" id="GO:0015276">
    <property type="term" value="F:ligand-gated monoatomic ion channel activity"/>
    <property type="evidence" value="ECO:0007669"/>
    <property type="project" value="InterPro"/>
</dbReference>
<evidence type="ECO:0000313" key="22">
    <source>
        <dbReference type="EnsemblMetazoa" id="CapteP96910"/>
    </source>
</evidence>
<evidence type="ECO:0000256" key="16">
    <source>
        <dbReference type="PIRSR" id="PIRSR601508-2"/>
    </source>
</evidence>
<feature type="domain" description="Ionotropic glutamate receptor L-glutamate and glycine-binding" evidence="20">
    <location>
        <begin position="82"/>
        <end position="150"/>
    </location>
</feature>
<dbReference type="InterPro" id="IPR001508">
    <property type="entry name" value="Iono_Glu_rcpt_met"/>
</dbReference>
<dbReference type="InterPro" id="IPR015683">
    <property type="entry name" value="Ionotropic_Glu_rcpt"/>
</dbReference>
<protein>
    <recommendedName>
        <fullName evidence="24">Glutamate receptor</fullName>
    </recommendedName>
</protein>
<dbReference type="Gene3D" id="3.40.190.10">
    <property type="entry name" value="Periplasmic binding protein-like II"/>
    <property type="match status" value="2"/>
</dbReference>
<reference evidence="23" key="1">
    <citation type="submission" date="2012-12" db="EMBL/GenBank/DDBJ databases">
        <authorList>
            <person name="Hellsten U."/>
            <person name="Grimwood J."/>
            <person name="Chapman J.A."/>
            <person name="Shapiro H."/>
            <person name="Aerts A."/>
            <person name="Otillar R.P."/>
            <person name="Terry A.Y."/>
            <person name="Boore J.L."/>
            <person name="Simakov O."/>
            <person name="Marletaz F."/>
            <person name="Cho S.-J."/>
            <person name="Edsinger-Gonzales E."/>
            <person name="Havlak P."/>
            <person name="Kuo D.-H."/>
            <person name="Larsson T."/>
            <person name="Lv J."/>
            <person name="Arendt D."/>
            <person name="Savage R."/>
            <person name="Osoegawa K."/>
            <person name="de Jong P."/>
            <person name="Lindberg D.R."/>
            <person name="Seaver E.C."/>
            <person name="Weisblat D.A."/>
            <person name="Putnam N.H."/>
            <person name="Grigoriev I.V."/>
            <person name="Rokhsar D.S."/>
        </authorList>
    </citation>
    <scope>NUCLEOTIDE SEQUENCE</scope>
    <source>
        <strain evidence="23">I ESC-2004</strain>
    </source>
</reference>
<name>R7V9P6_CAPTE</name>
<evidence type="ECO:0000256" key="6">
    <source>
        <dbReference type="ARBA" id="ARBA00023018"/>
    </source>
</evidence>
<dbReference type="EMBL" id="AMQN01004532">
    <property type="status" value="NOT_ANNOTATED_CDS"/>
    <property type="molecule type" value="Genomic_DNA"/>
</dbReference>
<dbReference type="SUPFAM" id="SSF53850">
    <property type="entry name" value="Periplasmic binding protein-like II"/>
    <property type="match status" value="1"/>
</dbReference>
<dbReference type="Gene3D" id="1.10.287.70">
    <property type="match status" value="1"/>
</dbReference>
<reference evidence="22" key="3">
    <citation type="submission" date="2015-06" db="UniProtKB">
        <authorList>
            <consortium name="EnsemblMetazoa"/>
        </authorList>
    </citation>
    <scope>IDENTIFICATION</scope>
</reference>
<feature type="transmembrane region" description="Helical" evidence="18">
    <location>
        <begin position="243"/>
        <end position="260"/>
    </location>
</feature>
<evidence type="ECO:0000256" key="8">
    <source>
        <dbReference type="ARBA" id="ARBA00023136"/>
    </source>
</evidence>
<keyword evidence="17" id="KW-1015">Disulfide bond</keyword>
<evidence type="ECO:0000256" key="10">
    <source>
        <dbReference type="ARBA" id="ARBA00023180"/>
    </source>
</evidence>
<keyword evidence="23" id="KW-1185">Reference proteome</keyword>
<dbReference type="FunFam" id="3.40.190.10:FF:000024">
    <property type="entry name" value="Glutamate receptor, ionotropic, delta 1"/>
    <property type="match status" value="1"/>
</dbReference>
<keyword evidence="8 18" id="KW-0472">Membrane</keyword>
<comment type="subcellular location">
    <subcellularLocation>
        <location evidence="14">Postsynaptic cell membrane</location>
        <topology evidence="14">Multi-pass membrane protein</topology>
    </subcellularLocation>
</comment>
<keyword evidence="3 18" id="KW-0812">Transmembrane</keyword>
<evidence type="ECO:0000256" key="9">
    <source>
        <dbReference type="ARBA" id="ARBA00023170"/>
    </source>
</evidence>
<gene>
    <name evidence="21" type="ORF">CAPTEDRAFT_96910</name>
</gene>
<evidence type="ECO:0000256" key="17">
    <source>
        <dbReference type="PIRSR" id="PIRSR601508-3"/>
    </source>
</evidence>
<dbReference type="FunFam" id="1.10.287.70:FF:000143">
    <property type="entry name" value="Probable glutamate receptor"/>
    <property type="match status" value="1"/>
</dbReference>
<feature type="disulfide bond" evidence="17">
    <location>
        <begin position="382"/>
        <end position="436"/>
    </location>
</feature>
<dbReference type="Proteomes" id="UP000014760">
    <property type="component" value="Unassembled WGS sequence"/>
</dbReference>
<evidence type="ECO:0000313" key="23">
    <source>
        <dbReference type="Proteomes" id="UP000014760"/>
    </source>
</evidence>
<accession>R7V9P6</accession>
<keyword evidence="11" id="KW-0628">Postsynaptic cell membrane</keyword>
<keyword evidence="4" id="KW-0732">Signal</keyword>
<sequence length="496" mass="55192">EQVSLKGSTGNIEFNSSSYRAHNELAVMSLMENGIEKIGEWSDSSAEDQMHISKWSKEQAETSPHALLGHGIIRIVTMLDPPFVMYRTDCGDSPCTGNNRFEGYLVDLIEKIAIELKFQGRYELYESPDGKYGSKGDDGEWNGMIKELIVGNASMCLGAISITSEREEAVDFAKPYKQKMFSLLMKKPKEKSSIFQFLWPLSPTVWILITSSLAVVGLMLFLMDRISPNSKEYQLGRFNFSESLWFIYGSLVGAGTEMVPRTLSGRLLTGSWWFFALILVSSYTANLAAFLTVTKIETPIKSIADLAAQTKIKYGTVKNTYASSMFRGSKLEIFQKMWTFMNNINPDSMVDNTSVGLEKVQAGDYAFIWDAPINKYISLRECDTMTVGEPFDEKGYGIGVPLGAAYRDEITMAILSLSEDGVMQDLESRWWAGGECGEFRETSTSRTKELNIHNVAGVFLVLACGAALALVVSVMEYAWIKSKPASKVGLTECAQY</sequence>
<evidence type="ECO:0000256" key="3">
    <source>
        <dbReference type="ARBA" id="ARBA00022692"/>
    </source>
</evidence>
<feature type="site" description="Crucial to convey clamshell closure to channel opening" evidence="16">
    <location>
        <position position="300"/>
    </location>
</feature>
<dbReference type="GO" id="GO:0038023">
    <property type="term" value="F:signaling receptor activity"/>
    <property type="evidence" value="ECO:0007669"/>
    <property type="project" value="InterPro"/>
</dbReference>
<feature type="binding site" evidence="15">
    <location>
        <position position="166"/>
    </location>
    <ligand>
        <name>L-glutamate</name>
        <dbReference type="ChEBI" id="CHEBI:29985"/>
    </ligand>
</feature>
<dbReference type="AlphaFoldDB" id="R7V9P6"/>
<evidence type="ECO:0000259" key="19">
    <source>
        <dbReference type="SMART" id="SM00079"/>
    </source>
</evidence>
<evidence type="ECO:0000256" key="15">
    <source>
        <dbReference type="PIRSR" id="PIRSR601508-1"/>
    </source>
</evidence>
<keyword evidence="9" id="KW-0675">Receptor</keyword>
<feature type="domain" description="Ionotropic glutamate receptor C-terminal" evidence="19">
    <location>
        <begin position="72"/>
        <end position="433"/>
    </location>
</feature>
<dbReference type="PANTHER" id="PTHR18966">
    <property type="entry name" value="IONOTROPIC GLUTAMATE RECEPTOR"/>
    <property type="match status" value="1"/>
</dbReference>
<evidence type="ECO:0000256" key="14">
    <source>
        <dbReference type="ARBA" id="ARBA00034104"/>
    </source>
</evidence>
<evidence type="ECO:0000256" key="12">
    <source>
        <dbReference type="ARBA" id="ARBA00023286"/>
    </source>
</evidence>
<dbReference type="GO" id="GO:0045211">
    <property type="term" value="C:postsynaptic membrane"/>
    <property type="evidence" value="ECO:0007669"/>
    <property type="project" value="UniProtKB-SubCell"/>
</dbReference>